<comment type="caution">
    <text evidence="9">The sequence shown here is derived from an EMBL/GenBank/DDBJ whole genome shotgun (WGS) entry which is preliminary data.</text>
</comment>
<evidence type="ECO:0000256" key="1">
    <source>
        <dbReference type="ARBA" id="ARBA00004442"/>
    </source>
</evidence>
<evidence type="ECO:0000256" key="7">
    <source>
        <dbReference type="ARBA" id="ARBA00023237"/>
    </source>
</evidence>
<feature type="coiled-coil region" evidence="8">
    <location>
        <begin position="240"/>
        <end position="267"/>
    </location>
</feature>
<dbReference type="GO" id="GO:0015562">
    <property type="term" value="F:efflux transmembrane transporter activity"/>
    <property type="evidence" value="ECO:0007669"/>
    <property type="project" value="InterPro"/>
</dbReference>
<keyword evidence="7" id="KW-0998">Cell outer membrane</keyword>
<dbReference type="Proteomes" id="UP000184105">
    <property type="component" value="Unassembled WGS sequence"/>
</dbReference>
<evidence type="ECO:0000313" key="10">
    <source>
        <dbReference type="Proteomes" id="UP000184105"/>
    </source>
</evidence>
<keyword evidence="3" id="KW-0813">Transport</keyword>
<evidence type="ECO:0000256" key="2">
    <source>
        <dbReference type="ARBA" id="ARBA00007613"/>
    </source>
</evidence>
<accession>A0AAX2F6H5</accession>
<evidence type="ECO:0000256" key="5">
    <source>
        <dbReference type="ARBA" id="ARBA00022692"/>
    </source>
</evidence>
<dbReference type="PANTHER" id="PTHR30026:SF20">
    <property type="entry name" value="OUTER MEMBRANE PROTEIN TOLC"/>
    <property type="match status" value="1"/>
</dbReference>
<dbReference type="PANTHER" id="PTHR30026">
    <property type="entry name" value="OUTER MEMBRANE PROTEIN TOLC"/>
    <property type="match status" value="1"/>
</dbReference>
<keyword evidence="5" id="KW-0812">Transmembrane</keyword>
<evidence type="ECO:0000256" key="6">
    <source>
        <dbReference type="ARBA" id="ARBA00023136"/>
    </source>
</evidence>
<protein>
    <submittedName>
        <fullName evidence="9">Outer membrane protein TolC</fullName>
    </submittedName>
</protein>
<evidence type="ECO:0000313" key="9">
    <source>
        <dbReference type="EMBL" id="SHG10146.1"/>
    </source>
</evidence>
<organism evidence="9 10">
    <name type="scientific">Prevotella scopos JCM 17725</name>
    <dbReference type="NCBI Taxonomy" id="1236518"/>
    <lineage>
        <taxon>Bacteria</taxon>
        <taxon>Pseudomonadati</taxon>
        <taxon>Bacteroidota</taxon>
        <taxon>Bacteroidia</taxon>
        <taxon>Bacteroidales</taxon>
        <taxon>Prevotellaceae</taxon>
        <taxon>Prevotella</taxon>
    </lineage>
</organism>
<comment type="subcellular location">
    <subcellularLocation>
        <location evidence="1">Cell outer membrane</location>
    </subcellularLocation>
</comment>
<dbReference type="InterPro" id="IPR003423">
    <property type="entry name" value="OMP_efflux"/>
</dbReference>
<keyword evidence="6" id="KW-0472">Membrane</keyword>
<evidence type="ECO:0000256" key="8">
    <source>
        <dbReference type="SAM" id="Coils"/>
    </source>
</evidence>
<proteinExistence type="inferred from homology"/>
<dbReference type="Pfam" id="PF02321">
    <property type="entry name" value="OEP"/>
    <property type="match status" value="2"/>
</dbReference>
<dbReference type="GO" id="GO:1990281">
    <property type="term" value="C:efflux pump complex"/>
    <property type="evidence" value="ECO:0007669"/>
    <property type="project" value="TreeGrafter"/>
</dbReference>
<sequence length="528" mass="58183">MNNDIIFLVNPNKRSTFAFSYIEKIQIMKKILTILLFWNATLSIHAQGVYSLQQCRELALQNNRQIKVSHMTVEMAENVHKAAKTKFLPRVDALAGYQHFSREISLLSDDQKNTFSNLGTNTFGQLGGQIGQNLTSLAQQGILSPQMAQQLGQLFSNVATPLTQVGNNIGQSINDAFRSNTKNVYAGGIVVNQPIYMGGAIKAANDMAAIGEQVAQNNISLKRQLVLYGVDNAYWLAISLKKKESLAKRYRDLAQKLNDDVKKMIREGVATRADGLKVEVAVNTADMQIARIESGVSLAKMALCELCGLELNGDILLSDEGDVDLPPTPSTQFDNYTVSSSDTTGLNEARPELRLLQNAVDMSIQNTKLIRSLNMPHVLLTAGYSVSNPNLFNGFQKRFTDLWNIGITVQVPVWTWGENKYKVRASKTATSIAQMEMVDVRKKIDLEIEQNRLRLKDANKQLATSHKNMAAAEENLRCANVGFKEGVMTVTEVMAAQAAWQTARTAIIDAEISVKLAQSGLQKALGGL</sequence>
<comment type="similarity">
    <text evidence="2">Belongs to the outer membrane factor (OMF) (TC 1.B.17) family.</text>
</comment>
<dbReference type="Gene3D" id="1.20.1600.10">
    <property type="entry name" value="Outer membrane efflux proteins (OEP)"/>
    <property type="match status" value="1"/>
</dbReference>
<dbReference type="AlphaFoldDB" id="A0AAX2F6H5"/>
<reference evidence="9 10" key="1">
    <citation type="submission" date="2016-11" db="EMBL/GenBank/DDBJ databases">
        <authorList>
            <person name="Varghese N."/>
            <person name="Submissions S."/>
        </authorList>
    </citation>
    <scope>NUCLEOTIDE SEQUENCE [LARGE SCALE GENOMIC DNA]</scope>
    <source>
        <strain evidence="9 10">DSM 22613</strain>
    </source>
</reference>
<evidence type="ECO:0000256" key="4">
    <source>
        <dbReference type="ARBA" id="ARBA00022452"/>
    </source>
</evidence>
<dbReference type="EMBL" id="FQWA01000036">
    <property type="protein sequence ID" value="SHG10146.1"/>
    <property type="molecule type" value="Genomic_DNA"/>
</dbReference>
<keyword evidence="4" id="KW-1134">Transmembrane beta strand</keyword>
<dbReference type="InterPro" id="IPR051906">
    <property type="entry name" value="TolC-like"/>
</dbReference>
<keyword evidence="10" id="KW-1185">Reference proteome</keyword>
<dbReference type="GO" id="GO:0009279">
    <property type="term" value="C:cell outer membrane"/>
    <property type="evidence" value="ECO:0007669"/>
    <property type="project" value="UniProtKB-SubCell"/>
</dbReference>
<feature type="coiled-coil region" evidence="8">
    <location>
        <begin position="441"/>
        <end position="475"/>
    </location>
</feature>
<dbReference type="SUPFAM" id="SSF56954">
    <property type="entry name" value="Outer membrane efflux proteins (OEP)"/>
    <property type="match status" value="1"/>
</dbReference>
<keyword evidence="8" id="KW-0175">Coiled coil</keyword>
<dbReference type="GO" id="GO:0015288">
    <property type="term" value="F:porin activity"/>
    <property type="evidence" value="ECO:0007669"/>
    <property type="project" value="TreeGrafter"/>
</dbReference>
<name>A0AAX2F6H5_9BACT</name>
<gene>
    <name evidence="9" type="ORF">SAMN05444364_13611</name>
</gene>
<evidence type="ECO:0000256" key="3">
    <source>
        <dbReference type="ARBA" id="ARBA00022448"/>
    </source>
</evidence>